<accession>M2MM90</accession>
<dbReference type="SMART" id="SM00066">
    <property type="entry name" value="GAL4"/>
    <property type="match status" value="1"/>
</dbReference>
<feature type="region of interest" description="Disordered" evidence="2">
    <location>
        <begin position="108"/>
        <end position="165"/>
    </location>
</feature>
<feature type="region of interest" description="Disordered" evidence="2">
    <location>
        <begin position="1001"/>
        <end position="1020"/>
    </location>
</feature>
<dbReference type="EMBL" id="KB445553">
    <property type="protein sequence ID" value="EMC97806.1"/>
    <property type="molecule type" value="Genomic_DNA"/>
</dbReference>
<dbReference type="PANTHER" id="PTHR31644">
    <property type="entry name" value="TRANSCRIPTIONAL ACTIVATOR ARO80-RELATED"/>
    <property type="match status" value="1"/>
</dbReference>
<dbReference type="InterPro" id="IPR001138">
    <property type="entry name" value="Zn2Cys6_DnaBD"/>
</dbReference>
<dbReference type="PROSITE" id="PS00463">
    <property type="entry name" value="ZN2_CY6_FUNGAL_1"/>
    <property type="match status" value="1"/>
</dbReference>
<feature type="domain" description="Zn(2)-C6 fungal-type" evidence="3">
    <location>
        <begin position="47"/>
        <end position="83"/>
    </location>
</feature>
<dbReference type="Pfam" id="PF00172">
    <property type="entry name" value="Zn_clus"/>
    <property type="match status" value="1"/>
</dbReference>
<sequence length="1020" mass="113949">MADPFHVVNGALPVNNQIFPDSQQYAGTPPPVQHARDPAVHQRTYQACIPCRKRKVRCDLGSVDNPNKPPCMRCRRESKDCYFSSTRRKKKGANGEDAGFASDDDSLVEVKTSRKRARASTVEEDEDSMERPRTPGGSVGRTQPLRRPEQKRPVKHTEEDEQAAEQSAAMLQATEIHSGHDALKVLYEAAKIRERLNSREALERPNFSGTSPLNMTAAISPVMERIGTGSYNHGGMSIIQDDPVWRTNGGSQSHVRSSFDGTSNDSTSYVTAVNAWSRFRFVREGWFTAKEAIDYIQYFYKYLAPLTPVALPDFRPFETHQRLLEKEPMLTITMLLIASRHAKLEGPGSVSRPYEIHKRLWSYLQGMINRVVWGQEQFGGGFCGAGSEPASDVNPLSRRGLRTLGTVESLVLLTEWHPRMMHFPPDEADSELMMPVEPVKRANREMIDEQQGLTAHRMDAWLEPVWRSDRMCWMLLGMAMSLAMEIGVFDITDWNRHNKYQLGAILSPSAEDLETYNKRRGSVRDLLLVYVTQTSGRLGLTTMLPSDYSKPEDSELFKRGVGQHGNMQETVMHFWLRMAAIIREGNQQIFANKAFTRDLIKNGDYKTAIERMQEPLAAWLQEFRACTSMPKYMRAILMIEYNYCKVYLNALALQAVAERCANEQPVQNLFETPVEAAKSAISTNGIRIDSAIQPQTLAKWLGGDRKYMLAVGDAARNLLKVVVDDLYPQEYLRHAPVRTYFRVISTAMMLLKSFSLGASESDIVESLQLLDRTVTALKTCIVDDVHVASRFAELLQTLSDNLKPRLVRISADGRAPRSGRISQRDTPAPTLGPSELGMRSRAPFASTTSAQAVAGAMQTQQQRQQQLWNLNGSFDNTLPAATSSNFGNTVNGISDNLHDLGESDMIVMPPPNYLSSPIKSNIPYMGAYDPVHGTNTFGMPNNHSSNSPQEDWLALPLNNLYGYGGNDHHAVVRQTMGGPVIDGHDMLEVLFADGNGFDGGQNGYNELSGQYRGSDEFGGN</sequence>
<dbReference type="PANTHER" id="PTHR31644:SF2">
    <property type="entry name" value="TRANSCRIPTIONAL ACTIVATOR ARO80-RELATED"/>
    <property type="match status" value="1"/>
</dbReference>
<dbReference type="eggNOG" id="ENOG502QQTI">
    <property type="taxonomic scope" value="Eukaryota"/>
</dbReference>
<dbReference type="OMA" id="DWHPRNL"/>
<evidence type="ECO:0000256" key="1">
    <source>
        <dbReference type="ARBA" id="ARBA00023242"/>
    </source>
</evidence>
<name>M2MM90_BAUPA</name>
<dbReference type="AlphaFoldDB" id="M2MM90"/>
<dbReference type="GO" id="GO:0008270">
    <property type="term" value="F:zinc ion binding"/>
    <property type="evidence" value="ECO:0007669"/>
    <property type="project" value="InterPro"/>
</dbReference>
<dbReference type="PROSITE" id="PS50048">
    <property type="entry name" value="ZN2_CY6_FUNGAL_2"/>
    <property type="match status" value="1"/>
</dbReference>
<dbReference type="GeneID" id="19111596"/>
<gene>
    <name evidence="4" type="ORF">BAUCODRAFT_31811</name>
</gene>
<feature type="region of interest" description="Disordered" evidence="2">
    <location>
        <begin position="813"/>
        <end position="837"/>
    </location>
</feature>
<dbReference type="GO" id="GO:0000981">
    <property type="term" value="F:DNA-binding transcription factor activity, RNA polymerase II-specific"/>
    <property type="evidence" value="ECO:0007669"/>
    <property type="project" value="InterPro"/>
</dbReference>
<feature type="compositionally biased region" description="Basic and acidic residues" evidence="2">
    <location>
        <begin position="146"/>
        <end position="158"/>
    </location>
</feature>
<dbReference type="KEGG" id="bcom:BAUCODRAFT_31811"/>
<feature type="region of interest" description="Disordered" evidence="2">
    <location>
        <begin position="83"/>
        <end position="102"/>
    </location>
</feature>
<dbReference type="STRING" id="717646.M2MM90"/>
<dbReference type="RefSeq" id="XP_007674343.1">
    <property type="nucleotide sequence ID" value="XM_007676153.1"/>
</dbReference>
<evidence type="ECO:0000256" key="2">
    <source>
        <dbReference type="SAM" id="MobiDB-lite"/>
    </source>
</evidence>
<organism evidence="4 5">
    <name type="scientific">Baudoinia panamericana (strain UAMH 10762)</name>
    <name type="common">Angels' share fungus</name>
    <name type="synonym">Baudoinia compniacensis (strain UAMH 10762)</name>
    <dbReference type="NCBI Taxonomy" id="717646"/>
    <lineage>
        <taxon>Eukaryota</taxon>
        <taxon>Fungi</taxon>
        <taxon>Dikarya</taxon>
        <taxon>Ascomycota</taxon>
        <taxon>Pezizomycotina</taxon>
        <taxon>Dothideomycetes</taxon>
        <taxon>Dothideomycetidae</taxon>
        <taxon>Mycosphaerellales</taxon>
        <taxon>Teratosphaeriaceae</taxon>
        <taxon>Baudoinia</taxon>
    </lineage>
</organism>
<dbReference type="OrthoDB" id="2262349at2759"/>
<keyword evidence="5" id="KW-1185">Reference proteome</keyword>
<evidence type="ECO:0000259" key="3">
    <source>
        <dbReference type="PROSITE" id="PS50048"/>
    </source>
</evidence>
<proteinExistence type="predicted"/>
<dbReference type="FunFam" id="4.10.240.10:FF:000012">
    <property type="entry name" value="C6 transcription factor"/>
    <property type="match status" value="1"/>
</dbReference>
<dbReference type="HOGENOM" id="CLU_007201_1_0_1"/>
<dbReference type="CDD" id="cd00067">
    <property type="entry name" value="GAL4"/>
    <property type="match status" value="1"/>
</dbReference>
<dbReference type="GO" id="GO:0045944">
    <property type="term" value="P:positive regulation of transcription by RNA polymerase II"/>
    <property type="evidence" value="ECO:0007669"/>
    <property type="project" value="TreeGrafter"/>
</dbReference>
<dbReference type="GO" id="GO:0009074">
    <property type="term" value="P:aromatic amino acid family catabolic process"/>
    <property type="evidence" value="ECO:0007669"/>
    <property type="project" value="TreeGrafter"/>
</dbReference>
<dbReference type="InterPro" id="IPR052780">
    <property type="entry name" value="AAA_Catabolism_Regulators"/>
</dbReference>
<dbReference type="Proteomes" id="UP000011761">
    <property type="component" value="Unassembled WGS sequence"/>
</dbReference>
<evidence type="ECO:0000313" key="4">
    <source>
        <dbReference type="EMBL" id="EMC97806.1"/>
    </source>
</evidence>
<dbReference type="GO" id="GO:0005634">
    <property type="term" value="C:nucleus"/>
    <property type="evidence" value="ECO:0007669"/>
    <property type="project" value="TreeGrafter"/>
</dbReference>
<dbReference type="InterPro" id="IPR036864">
    <property type="entry name" value="Zn2-C6_fun-type_DNA-bd_sf"/>
</dbReference>
<dbReference type="CDD" id="cd12148">
    <property type="entry name" value="fungal_TF_MHR"/>
    <property type="match status" value="1"/>
</dbReference>
<keyword evidence="1" id="KW-0539">Nucleus</keyword>
<dbReference type="SUPFAM" id="SSF57701">
    <property type="entry name" value="Zn2/Cys6 DNA-binding domain"/>
    <property type="match status" value="1"/>
</dbReference>
<reference evidence="4 5" key="1">
    <citation type="journal article" date="2012" name="PLoS Pathog.">
        <title>Diverse lifestyles and strategies of plant pathogenesis encoded in the genomes of eighteen Dothideomycetes fungi.</title>
        <authorList>
            <person name="Ohm R.A."/>
            <person name="Feau N."/>
            <person name="Henrissat B."/>
            <person name="Schoch C.L."/>
            <person name="Horwitz B.A."/>
            <person name="Barry K.W."/>
            <person name="Condon B.J."/>
            <person name="Copeland A.C."/>
            <person name="Dhillon B."/>
            <person name="Glaser F."/>
            <person name="Hesse C.N."/>
            <person name="Kosti I."/>
            <person name="LaButti K."/>
            <person name="Lindquist E.A."/>
            <person name="Lucas S."/>
            <person name="Salamov A.A."/>
            <person name="Bradshaw R.E."/>
            <person name="Ciuffetti L."/>
            <person name="Hamelin R.C."/>
            <person name="Kema G.H.J."/>
            <person name="Lawrence C."/>
            <person name="Scott J.A."/>
            <person name="Spatafora J.W."/>
            <person name="Turgeon B.G."/>
            <person name="de Wit P.J.G.M."/>
            <person name="Zhong S."/>
            <person name="Goodwin S.B."/>
            <person name="Grigoriev I.V."/>
        </authorList>
    </citation>
    <scope>NUCLEOTIDE SEQUENCE [LARGE SCALE GENOMIC DNA]</scope>
    <source>
        <strain evidence="4 5">UAMH 10762</strain>
    </source>
</reference>
<protein>
    <recommendedName>
        <fullName evidence="3">Zn(2)-C6 fungal-type domain-containing protein</fullName>
    </recommendedName>
</protein>
<dbReference type="Gene3D" id="4.10.240.10">
    <property type="entry name" value="Zn(2)-C6 fungal-type DNA-binding domain"/>
    <property type="match status" value="1"/>
</dbReference>
<evidence type="ECO:0000313" key="5">
    <source>
        <dbReference type="Proteomes" id="UP000011761"/>
    </source>
</evidence>